<reference evidence="1" key="2">
    <citation type="journal article" date="2015" name="Data Brief">
        <title>Shoot transcriptome of the giant reed, Arundo donax.</title>
        <authorList>
            <person name="Barrero R.A."/>
            <person name="Guerrero F.D."/>
            <person name="Moolhuijzen P."/>
            <person name="Goolsby J.A."/>
            <person name="Tidwell J."/>
            <person name="Bellgard S.E."/>
            <person name="Bellgard M.I."/>
        </authorList>
    </citation>
    <scope>NUCLEOTIDE SEQUENCE</scope>
    <source>
        <tissue evidence="1">Shoot tissue taken approximately 20 cm above the soil surface</tissue>
    </source>
</reference>
<protein>
    <submittedName>
        <fullName evidence="1">Uncharacterized protein</fullName>
    </submittedName>
</protein>
<proteinExistence type="predicted"/>
<dbReference type="AlphaFoldDB" id="A0A0A8YF15"/>
<name>A0A0A8YF15_ARUDO</name>
<sequence length="30" mass="3529">MSLTVEARFHLLSLTVEAREEFQRVLGKHM</sequence>
<reference evidence="1" key="1">
    <citation type="submission" date="2014-09" db="EMBL/GenBank/DDBJ databases">
        <authorList>
            <person name="Magalhaes I.L.F."/>
            <person name="Oliveira U."/>
            <person name="Santos F.R."/>
            <person name="Vidigal T.H.D.A."/>
            <person name="Brescovit A.D."/>
            <person name="Santos A.J."/>
        </authorList>
    </citation>
    <scope>NUCLEOTIDE SEQUENCE</scope>
    <source>
        <tissue evidence="1">Shoot tissue taken approximately 20 cm above the soil surface</tissue>
    </source>
</reference>
<dbReference type="EMBL" id="GBRH01274075">
    <property type="protein sequence ID" value="JAD23820.1"/>
    <property type="molecule type" value="Transcribed_RNA"/>
</dbReference>
<evidence type="ECO:0000313" key="1">
    <source>
        <dbReference type="EMBL" id="JAD23820.1"/>
    </source>
</evidence>
<organism evidence="1">
    <name type="scientific">Arundo donax</name>
    <name type="common">Giant reed</name>
    <name type="synonym">Donax arundinaceus</name>
    <dbReference type="NCBI Taxonomy" id="35708"/>
    <lineage>
        <taxon>Eukaryota</taxon>
        <taxon>Viridiplantae</taxon>
        <taxon>Streptophyta</taxon>
        <taxon>Embryophyta</taxon>
        <taxon>Tracheophyta</taxon>
        <taxon>Spermatophyta</taxon>
        <taxon>Magnoliopsida</taxon>
        <taxon>Liliopsida</taxon>
        <taxon>Poales</taxon>
        <taxon>Poaceae</taxon>
        <taxon>PACMAD clade</taxon>
        <taxon>Arundinoideae</taxon>
        <taxon>Arundineae</taxon>
        <taxon>Arundo</taxon>
    </lineage>
</organism>
<accession>A0A0A8YF15</accession>